<dbReference type="Gene3D" id="3.30.420.10">
    <property type="entry name" value="Ribonuclease H-like superfamily/Ribonuclease H"/>
    <property type="match status" value="1"/>
</dbReference>
<feature type="non-terminal residue" evidence="2">
    <location>
        <position position="1"/>
    </location>
</feature>
<organism evidence="2 3">
    <name type="scientific">Ambispora gerdemannii</name>
    <dbReference type="NCBI Taxonomy" id="144530"/>
    <lineage>
        <taxon>Eukaryota</taxon>
        <taxon>Fungi</taxon>
        <taxon>Fungi incertae sedis</taxon>
        <taxon>Mucoromycota</taxon>
        <taxon>Glomeromycotina</taxon>
        <taxon>Glomeromycetes</taxon>
        <taxon>Archaeosporales</taxon>
        <taxon>Ambisporaceae</taxon>
        <taxon>Ambispora</taxon>
    </lineage>
</organism>
<dbReference type="AlphaFoldDB" id="A0A9N9F5E7"/>
<proteinExistence type="predicted"/>
<dbReference type="Proteomes" id="UP000789831">
    <property type="component" value="Unassembled WGS sequence"/>
</dbReference>
<evidence type="ECO:0000313" key="3">
    <source>
        <dbReference type="Proteomes" id="UP000789831"/>
    </source>
</evidence>
<dbReference type="EMBL" id="CAJVPL010000564">
    <property type="protein sequence ID" value="CAG8510209.1"/>
    <property type="molecule type" value="Genomic_DNA"/>
</dbReference>
<gene>
    <name evidence="2" type="ORF">AGERDE_LOCUS4702</name>
</gene>
<evidence type="ECO:0000259" key="1">
    <source>
        <dbReference type="Pfam" id="PF13358"/>
    </source>
</evidence>
<accession>A0A9N9F5E7</accession>
<name>A0A9N9F5E7_9GLOM</name>
<keyword evidence="3" id="KW-1185">Reference proteome</keyword>
<comment type="caution">
    <text evidence="2">The sequence shown here is derived from an EMBL/GenBank/DDBJ whole genome shotgun (WGS) entry which is preliminary data.</text>
</comment>
<dbReference type="Pfam" id="PF13358">
    <property type="entry name" value="DDE_3"/>
    <property type="match status" value="1"/>
</dbReference>
<dbReference type="InterPro" id="IPR038717">
    <property type="entry name" value="Tc1-like_DDE_dom"/>
</dbReference>
<protein>
    <submittedName>
        <fullName evidence="2">9439_t:CDS:1</fullName>
    </submittedName>
</protein>
<reference evidence="2" key="1">
    <citation type="submission" date="2021-06" db="EMBL/GenBank/DDBJ databases">
        <authorList>
            <person name="Kallberg Y."/>
            <person name="Tangrot J."/>
            <person name="Rosling A."/>
        </authorList>
    </citation>
    <scope>NUCLEOTIDE SEQUENCE</scope>
    <source>
        <strain evidence="2">MT106</strain>
    </source>
</reference>
<dbReference type="InterPro" id="IPR036397">
    <property type="entry name" value="RNaseH_sf"/>
</dbReference>
<evidence type="ECO:0000313" key="2">
    <source>
        <dbReference type="EMBL" id="CAG8510209.1"/>
    </source>
</evidence>
<sequence>TQDNAPIHTAGKITENKITIINWPANSPDLNPIENIWKISKDNIKKNEIVPKTVDELKVALKVEWEKIDVAILEQVTASMSRRINTILESNGGPIKY</sequence>
<dbReference type="OrthoDB" id="2446457at2759"/>
<dbReference type="GO" id="GO:0003676">
    <property type="term" value="F:nucleic acid binding"/>
    <property type="evidence" value="ECO:0007669"/>
    <property type="project" value="InterPro"/>
</dbReference>
<feature type="domain" description="Tc1-like transposase DDE" evidence="1">
    <location>
        <begin position="3"/>
        <end position="55"/>
    </location>
</feature>